<dbReference type="EMBL" id="JTHG01000040">
    <property type="protein sequence ID" value="KMO25811.1"/>
    <property type="molecule type" value="Genomic_DNA"/>
</dbReference>
<feature type="region of interest" description="Disordered" evidence="1">
    <location>
        <begin position="82"/>
        <end position="112"/>
    </location>
</feature>
<sequence>MLDWAEHRSLRSEPLAMMDPGNTQDAPHGDVASVMSSGDHTSHALRESIRSPDGTVMSPTETTRLPFLTPVAELTTAFAVIGATGRQDRPRDAPTAPRLRPSTHWPPQRRPL</sequence>
<protein>
    <submittedName>
        <fullName evidence="2">Uncharacterized protein</fullName>
    </submittedName>
</protein>
<name>A0ABR5HGV1_9HYPH</name>
<gene>
    <name evidence="2" type="ORF">QR79_05635</name>
</gene>
<organism evidence="2 3">
    <name type="scientific">Methylobacterium indicum</name>
    <dbReference type="NCBI Taxonomy" id="1775910"/>
    <lineage>
        <taxon>Bacteria</taxon>
        <taxon>Pseudomonadati</taxon>
        <taxon>Pseudomonadota</taxon>
        <taxon>Alphaproteobacteria</taxon>
        <taxon>Hyphomicrobiales</taxon>
        <taxon>Methylobacteriaceae</taxon>
        <taxon>Methylobacterium</taxon>
    </lineage>
</organism>
<feature type="compositionally biased region" description="Basic and acidic residues" evidence="1">
    <location>
        <begin position="1"/>
        <end position="11"/>
    </location>
</feature>
<feature type="region of interest" description="Disordered" evidence="1">
    <location>
        <begin position="1"/>
        <end position="61"/>
    </location>
</feature>
<dbReference type="Proteomes" id="UP000036471">
    <property type="component" value="Unassembled WGS sequence"/>
</dbReference>
<feature type="compositionally biased region" description="Basic and acidic residues" evidence="1">
    <location>
        <begin position="40"/>
        <end position="50"/>
    </location>
</feature>
<reference evidence="2 3" key="1">
    <citation type="submission" date="2014-11" db="EMBL/GenBank/DDBJ databases">
        <title>Comparative genomics of Methylobacterium species.</title>
        <authorList>
            <person name="Chaudhry V."/>
            <person name="Patil P.B."/>
        </authorList>
    </citation>
    <scope>NUCLEOTIDE SEQUENCE [LARGE SCALE GENOMIC DNA]</scope>
    <source>
        <strain evidence="2 3">SE3.6</strain>
    </source>
</reference>
<evidence type="ECO:0000313" key="2">
    <source>
        <dbReference type="EMBL" id="KMO25811.1"/>
    </source>
</evidence>
<proteinExistence type="predicted"/>
<evidence type="ECO:0000256" key="1">
    <source>
        <dbReference type="SAM" id="MobiDB-lite"/>
    </source>
</evidence>
<evidence type="ECO:0000313" key="3">
    <source>
        <dbReference type="Proteomes" id="UP000036471"/>
    </source>
</evidence>
<accession>A0ABR5HGV1</accession>
<comment type="caution">
    <text evidence="2">The sequence shown here is derived from an EMBL/GenBank/DDBJ whole genome shotgun (WGS) entry which is preliminary data.</text>
</comment>
<keyword evidence="3" id="KW-1185">Reference proteome</keyword>